<comment type="similarity">
    <text evidence="2 9">Belongs to the glyoxalase I family.</text>
</comment>
<comment type="function">
    <text evidence="9">Catalyzes the conversion of hemimercaptal, formed from methylglyoxal and glutathione, to S-lactoylglutathione.</text>
</comment>
<feature type="binding site" evidence="8">
    <location>
        <position position="145"/>
    </location>
    <ligand>
        <name>Zn(2+)</name>
        <dbReference type="ChEBI" id="CHEBI:29105"/>
        <note>ligand shared between dimeric partners</note>
    </ligand>
</feature>
<dbReference type="InterPro" id="IPR004360">
    <property type="entry name" value="Glyas_Fos-R_dOase_dom"/>
</dbReference>
<evidence type="ECO:0000256" key="4">
    <source>
        <dbReference type="ARBA" id="ARBA00022723"/>
    </source>
</evidence>
<comment type="catalytic activity">
    <reaction evidence="9">
        <text>(R)-S-lactoylglutathione = methylglyoxal + glutathione</text>
        <dbReference type="Rhea" id="RHEA:19069"/>
        <dbReference type="ChEBI" id="CHEBI:17158"/>
        <dbReference type="ChEBI" id="CHEBI:57474"/>
        <dbReference type="ChEBI" id="CHEBI:57925"/>
        <dbReference type="EC" id="4.4.1.5"/>
    </reaction>
</comment>
<protein>
    <recommendedName>
        <fullName evidence="3 9">Lactoylglutathione lyase</fullName>
        <ecNumber evidence="3 9">4.4.1.5</ecNumber>
    </recommendedName>
    <alternativeName>
        <fullName evidence="9">Glyoxalase I</fullName>
    </alternativeName>
</protein>
<comment type="caution">
    <text evidence="11">The sequence shown here is derived from an EMBL/GenBank/DDBJ whole genome shotgun (WGS) entry which is preliminary data.</text>
</comment>
<dbReference type="InterPro" id="IPR037523">
    <property type="entry name" value="VOC_core"/>
</dbReference>
<name>A0A5C5FVF4_9BASI</name>
<evidence type="ECO:0000256" key="9">
    <source>
        <dbReference type="RuleBase" id="RU361179"/>
    </source>
</evidence>
<reference evidence="11 12" key="1">
    <citation type="submission" date="2019-03" db="EMBL/GenBank/DDBJ databases">
        <title>Rhodosporidium diobovatum UCD-FST 08-225 genome sequencing, assembly, and annotation.</title>
        <authorList>
            <person name="Fakankun I.U."/>
            <person name="Fristensky B."/>
            <person name="Levin D.B."/>
        </authorList>
    </citation>
    <scope>NUCLEOTIDE SEQUENCE [LARGE SCALE GENOMIC DNA]</scope>
    <source>
        <strain evidence="11 12">UCD-FST 08-225</strain>
    </source>
</reference>
<evidence type="ECO:0000256" key="1">
    <source>
        <dbReference type="ARBA" id="ARBA00005008"/>
    </source>
</evidence>
<dbReference type="CDD" id="cd07233">
    <property type="entry name" value="GlxI_Zn"/>
    <property type="match status" value="1"/>
</dbReference>
<evidence type="ECO:0000256" key="3">
    <source>
        <dbReference type="ARBA" id="ARBA00012081"/>
    </source>
</evidence>
<dbReference type="Proteomes" id="UP000311382">
    <property type="component" value="Unassembled WGS sequence"/>
</dbReference>
<dbReference type="PANTHER" id="PTHR10374:SF30">
    <property type="entry name" value="LACTOYLGLUTATHIONE LYASE"/>
    <property type="match status" value="1"/>
</dbReference>
<keyword evidence="4 8" id="KW-0479">Metal-binding</keyword>
<dbReference type="PANTHER" id="PTHR10374">
    <property type="entry name" value="LACTOYLGLUTATHIONE LYASE GLYOXALASE I"/>
    <property type="match status" value="1"/>
</dbReference>
<evidence type="ECO:0000256" key="8">
    <source>
        <dbReference type="PIRSR" id="PIRSR604361-3"/>
    </source>
</evidence>
<dbReference type="InterPro" id="IPR004361">
    <property type="entry name" value="Glyoxalase_1"/>
</dbReference>
<evidence type="ECO:0000256" key="2">
    <source>
        <dbReference type="ARBA" id="ARBA00010363"/>
    </source>
</evidence>
<dbReference type="SUPFAM" id="SSF54593">
    <property type="entry name" value="Glyoxalase/Bleomycin resistance protein/Dihydroxybiphenyl dioxygenase"/>
    <property type="match status" value="1"/>
</dbReference>
<organism evidence="11 12">
    <name type="scientific">Rhodotorula diobovata</name>
    <dbReference type="NCBI Taxonomy" id="5288"/>
    <lineage>
        <taxon>Eukaryota</taxon>
        <taxon>Fungi</taxon>
        <taxon>Dikarya</taxon>
        <taxon>Basidiomycota</taxon>
        <taxon>Pucciniomycotina</taxon>
        <taxon>Microbotryomycetes</taxon>
        <taxon>Sporidiobolales</taxon>
        <taxon>Sporidiobolaceae</taxon>
        <taxon>Rhodotorula</taxon>
    </lineage>
</organism>
<keyword evidence="5 8" id="KW-0862">Zinc</keyword>
<dbReference type="NCBIfam" id="TIGR00068">
    <property type="entry name" value="glyox_I"/>
    <property type="match status" value="1"/>
</dbReference>
<dbReference type="PROSITE" id="PS51819">
    <property type="entry name" value="VOC"/>
    <property type="match status" value="1"/>
</dbReference>
<evidence type="ECO:0000313" key="12">
    <source>
        <dbReference type="Proteomes" id="UP000311382"/>
    </source>
</evidence>
<evidence type="ECO:0000313" key="11">
    <source>
        <dbReference type="EMBL" id="TNY20675.1"/>
    </source>
</evidence>
<gene>
    <name evidence="11" type="ORF">DMC30DRAFT_377025</name>
</gene>
<accession>A0A5C5FVF4</accession>
<dbReference type="InterPro" id="IPR018146">
    <property type="entry name" value="Glyoxalase_1_CS"/>
</dbReference>
<comment type="pathway">
    <text evidence="1 9">Secondary metabolite metabolism; methylglyoxal degradation; (R)-lactate from methylglyoxal: step 1/2.</text>
</comment>
<dbReference type="PROSITE" id="PS00935">
    <property type="entry name" value="GLYOXALASE_I_2"/>
    <property type="match status" value="1"/>
</dbReference>
<feature type="active site" description="Proton donor/acceptor" evidence="7">
    <location>
        <position position="191"/>
    </location>
</feature>
<feature type="binding site" evidence="8">
    <location>
        <position position="116"/>
    </location>
    <ligand>
        <name>Zn(2+)</name>
        <dbReference type="ChEBI" id="CHEBI:29105"/>
        <note>ligand shared between dimeric partners</note>
    </ligand>
</feature>
<dbReference type="EC" id="4.4.1.5" evidence="3 9"/>
<proteinExistence type="inferred from homology"/>
<keyword evidence="12" id="KW-1185">Reference proteome</keyword>
<keyword evidence="6 9" id="KW-0456">Lyase</keyword>
<sequence length="204" mass="23120">MHAAVRRASLLTRSLHTTAPVMGRFALNHTMLRVKDAKQSLDFYQNVLGMELSASLVTDLLEKFELTQDPFVPHAVHESPGSDFTNYFLAFPEEGKENLSKEEKAERKFKREGVLELCHNWGTESDPEFKGYSNGNEEPGRGFGHIALSCEDVEAECARLTDLGVQFKKRPEEGRMRHIAFIYDPDRYWIELVPSGGKKGEKGM</sequence>
<dbReference type="STRING" id="5288.A0A5C5FVF4"/>
<feature type="binding site" evidence="8">
    <location>
        <position position="191"/>
    </location>
    <ligand>
        <name>Zn(2+)</name>
        <dbReference type="ChEBI" id="CHEBI:29105"/>
        <note>ligand shared between dimeric partners</note>
    </ligand>
</feature>
<dbReference type="OrthoDB" id="16820at2759"/>
<comment type="cofactor">
    <cofactor evidence="8">
        <name>Zn(2+)</name>
        <dbReference type="ChEBI" id="CHEBI:29105"/>
    </cofactor>
    <text evidence="8">Binds 1 zinc ion per subunit. In the homodimer, two zinc ions are bound between subunits.</text>
</comment>
<feature type="domain" description="VOC" evidence="10">
    <location>
        <begin position="26"/>
        <end position="195"/>
    </location>
</feature>
<evidence type="ECO:0000256" key="5">
    <source>
        <dbReference type="ARBA" id="ARBA00022833"/>
    </source>
</evidence>
<dbReference type="EMBL" id="SOZI01000060">
    <property type="protein sequence ID" value="TNY20675.1"/>
    <property type="molecule type" value="Genomic_DNA"/>
</dbReference>
<evidence type="ECO:0000256" key="6">
    <source>
        <dbReference type="ARBA" id="ARBA00023239"/>
    </source>
</evidence>
<dbReference type="Pfam" id="PF00903">
    <property type="entry name" value="Glyoxalase"/>
    <property type="match status" value="1"/>
</dbReference>
<dbReference type="Gene3D" id="3.10.180.10">
    <property type="entry name" value="2,3-Dihydroxybiphenyl 1,2-Dioxygenase, domain 1"/>
    <property type="match status" value="1"/>
</dbReference>
<dbReference type="GO" id="GO:0004462">
    <property type="term" value="F:lactoylglutathione lyase activity"/>
    <property type="evidence" value="ECO:0007669"/>
    <property type="project" value="UniProtKB-UniRule"/>
</dbReference>
<dbReference type="GO" id="GO:0046872">
    <property type="term" value="F:metal ion binding"/>
    <property type="evidence" value="ECO:0007669"/>
    <property type="project" value="UniProtKB-UniRule"/>
</dbReference>
<dbReference type="AlphaFoldDB" id="A0A5C5FVF4"/>
<evidence type="ECO:0000259" key="10">
    <source>
        <dbReference type="PROSITE" id="PS51819"/>
    </source>
</evidence>
<dbReference type="InterPro" id="IPR029068">
    <property type="entry name" value="Glyas_Bleomycin-R_OHBP_Dase"/>
</dbReference>
<dbReference type="PROSITE" id="PS00934">
    <property type="entry name" value="GLYOXALASE_I_1"/>
    <property type="match status" value="1"/>
</dbReference>
<evidence type="ECO:0000256" key="7">
    <source>
        <dbReference type="PIRSR" id="PIRSR604361-1"/>
    </source>
</evidence>